<dbReference type="PANTHER" id="PTHR11941:SF54">
    <property type="entry name" value="ENOYL-COA HYDRATASE, MITOCHONDRIAL"/>
    <property type="match status" value="1"/>
</dbReference>
<dbReference type="EMBL" id="MAEM01000268">
    <property type="protein sequence ID" value="OBS01551.1"/>
    <property type="molecule type" value="Genomic_DNA"/>
</dbReference>
<organism evidence="2 3">
    <name type="scientific">Mycobacterium gordonae</name>
    <dbReference type="NCBI Taxonomy" id="1778"/>
    <lineage>
        <taxon>Bacteria</taxon>
        <taxon>Bacillati</taxon>
        <taxon>Actinomycetota</taxon>
        <taxon>Actinomycetes</taxon>
        <taxon>Mycobacteriales</taxon>
        <taxon>Mycobacteriaceae</taxon>
        <taxon>Mycobacterium</taxon>
    </lineage>
</organism>
<gene>
    <name evidence="2" type="ORF">A9W98_01465</name>
</gene>
<evidence type="ECO:0000313" key="2">
    <source>
        <dbReference type="EMBL" id="OBS01551.1"/>
    </source>
</evidence>
<dbReference type="RefSeq" id="WP_065134193.1">
    <property type="nucleotide sequence ID" value="NZ_MAEM01000268.1"/>
</dbReference>
<dbReference type="InterPro" id="IPR001753">
    <property type="entry name" value="Enoyl-CoA_hydra/iso"/>
</dbReference>
<dbReference type="Proteomes" id="UP000093757">
    <property type="component" value="Unassembled WGS sequence"/>
</dbReference>
<dbReference type="CDD" id="cd06558">
    <property type="entry name" value="crotonase-like"/>
    <property type="match status" value="1"/>
</dbReference>
<dbReference type="Pfam" id="PF00378">
    <property type="entry name" value="ECH_1"/>
    <property type="match status" value="1"/>
</dbReference>
<dbReference type="Gene3D" id="3.90.226.10">
    <property type="entry name" value="2-enoyl-CoA Hydratase, Chain A, domain 1"/>
    <property type="match status" value="1"/>
</dbReference>
<evidence type="ECO:0000313" key="3">
    <source>
        <dbReference type="Proteomes" id="UP000093757"/>
    </source>
</evidence>
<keyword evidence="1" id="KW-0443">Lipid metabolism</keyword>
<dbReference type="SUPFAM" id="SSF52096">
    <property type="entry name" value="ClpP/crotonase"/>
    <property type="match status" value="1"/>
</dbReference>
<dbReference type="InterPro" id="IPR029045">
    <property type="entry name" value="ClpP/crotonase-like_dom_sf"/>
</dbReference>
<dbReference type="GO" id="GO:0006635">
    <property type="term" value="P:fatty acid beta-oxidation"/>
    <property type="evidence" value="ECO:0007669"/>
    <property type="project" value="TreeGrafter"/>
</dbReference>
<dbReference type="GO" id="GO:0003824">
    <property type="term" value="F:catalytic activity"/>
    <property type="evidence" value="ECO:0007669"/>
    <property type="project" value="UniProtKB-ARBA"/>
</dbReference>
<name>A0A1A6BGY5_MYCGO</name>
<dbReference type="PANTHER" id="PTHR11941">
    <property type="entry name" value="ENOYL-COA HYDRATASE-RELATED"/>
    <property type="match status" value="1"/>
</dbReference>
<dbReference type="AlphaFoldDB" id="A0A1A6BGY5"/>
<proteinExistence type="predicted"/>
<comment type="caution">
    <text evidence="2">The sequence shown here is derived from an EMBL/GenBank/DDBJ whole genome shotgun (WGS) entry which is preliminary data.</text>
</comment>
<evidence type="ECO:0000256" key="1">
    <source>
        <dbReference type="ARBA" id="ARBA00023098"/>
    </source>
</evidence>
<dbReference type="OrthoDB" id="7337390at2"/>
<dbReference type="Gene3D" id="1.20.58.1300">
    <property type="match status" value="1"/>
</dbReference>
<reference evidence="2 3" key="1">
    <citation type="submission" date="2016-06" db="EMBL/GenBank/DDBJ databases">
        <authorList>
            <person name="Kjaerup R.B."/>
            <person name="Dalgaard T.S."/>
            <person name="Juul-Madsen H.R."/>
        </authorList>
    </citation>
    <scope>NUCLEOTIDE SEQUENCE [LARGE SCALE GENOMIC DNA]</scope>
    <source>
        <strain evidence="2 3">1245752.6</strain>
    </source>
</reference>
<sequence length="394" mass="42391">MTDRTPRPSPWDRPSTAPQLRAAGAWFDEHIDDIYRTLTAGSDSRPVRLGDLVRAAGDQLPDLLPDRATRERDDELGSSERLQVERDQGRFLRALLRNPATAVPALTDMRAPLPESAAHAAHFQATGELVLETVSLRRAAGFAELTLANTMTLNAETNQFMRDVEVAVDVATLDPATSVGVIRGAPMEYTSYAGKRVFCAGINLKHLAAGKISYLDFFVGREAGLLSKLARGVHDPATGRDVARLWICVIDSFAIGGGMQLTLVCDHVVAVDDAWVSLPAASEGIVPGVANLRLPRRVGVPMARELILRGRRLSGSEAMQAGLVDAVVCAADVDATVSSVAAALSEPAVMPNKLMLAHGIESESEFATYLADFAVVQAERMHAPDVRRKLSSRL</sequence>
<accession>A0A1A6BGY5</accession>
<protein>
    <recommendedName>
        <fullName evidence="4">Enoyl-CoA hydratase</fullName>
    </recommendedName>
</protein>
<evidence type="ECO:0008006" key="4">
    <source>
        <dbReference type="Google" id="ProtNLM"/>
    </source>
</evidence>